<dbReference type="AlphaFoldDB" id="A0A379PRK6"/>
<evidence type="ECO:0000259" key="2">
    <source>
        <dbReference type="Pfam" id="PF24729"/>
    </source>
</evidence>
<evidence type="ECO:0000313" key="4">
    <source>
        <dbReference type="Proteomes" id="UP000254260"/>
    </source>
</evidence>
<dbReference type="Pfam" id="PF24729">
    <property type="entry name" value="Acb2_Tad1_hairpin"/>
    <property type="match status" value="1"/>
</dbReference>
<dbReference type="OrthoDB" id="7360772at2"/>
<name>A0A379PRK6_ECTME</name>
<evidence type="ECO:0000256" key="1">
    <source>
        <dbReference type="ARBA" id="ARBA00022741"/>
    </source>
</evidence>
<accession>A0A379PRK6</accession>
<sequence>MENQHRLIKGYRDLTEDEIDCINKIKAKAQEVKELITYLEATHYQTGGHQIDMRWLSIGTTDLQKGFMAITRAVACPEGF</sequence>
<dbReference type="GO" id="GO:0000166">
    <property type="term" value="F:nucleotide binding"/>
    <property type="evidence" value="ECO:0007669"/>
    <property type="project" value="UniProtKB-KW"/>
</dbReference>
<proteinExistence type="predicted"/>
<organism evidence="3 4">
    <name type="scientific">Ectopseudomonas mendocina</name>
    <name type="common">Pseudomonas mendocina</name>
    <dbReference type="NCBI Taxonomy" id="300"/>
    <lineage>
        <taxon>Bacteria</taxon>
        <taxon>Pseudomonadati</taxon>
        <taxon>Pseudomonadota</taxon>
        <taxon>Gammaproteobacteria</taxon>
        <taxon>Pseudomonadales</taxon>
        <taxon>Pseudomonadaceae</taxon>
        <taxon>Ectopseudomonas</taxon>
    </lineage>
</organism>
<keyword evidence="1" id="KW-0547">Nucleotide-binding</keyword>
<dbReference type="EMBL" id="UGUU01000002">
    <property type="protein sequence ID" value="SUE95772.1"/>
    <property type="molecule type" value="Genomic_DNA"/>
</dbReference>
<gene>
    <name evidence="3" type="ORF">NCTC10899_05011</name>
</gene>
<protein>
    <recommendedName>
        <fullName evidence="2">Acb2/Tad1 hairpin domain-containing protein</fullName>
    </recommendedName>
</protein>
<dbReference type="RefSeq" id="WP_115292632.1">
    <property type="nucleotide sequence ID" value="NZ_UGUU01000002.1"/>
</dbReference>
<dbReference type="InterPro" id="IPR056098">
    <property type="entry name" value="Acb2/Tad1_hairpin"/>
</dbReference>
<dbReference type="Proteomes" id="UP000254260">
    <property type="component" value="Unassembled WGS sequence"/>
</dbReference>
<feature type="domain" description="Acb2/Tad1 hairpin" evidence="2">
    <location>
        <begin position="7"/>
        <end position="75"/>
    </location>
</feature>
<evidence type="ECO:0000313" key="3">
    <source>
        <dbReference type="EMBL" id="SUE95772.1"/>
    </source>
</evidence>
<reference evidence="3 4" key="1">
    <citation type="submission" date="2018-06" db="EMBL/GenBank/DDBJ databases">
        <authorList>
            <consortium name="Pathogen Informatics"/>
            <person name="Doyle S."/>
        </authorList>
    </citation>
    <scope>NUCLEOTIDE SEQUENCE [LARGE SCALE GENOMIC DNA]</scope>
    <source>
        <strain evidence="3 4">NCTC10899</strain>
    </source>
</reference>